<feature type="region of interest" description="Disordered" evidence="7">
    <location>
        <begin position="214"/>
        <end position="244"/>
    </location>
</feature>
<keyword evidence="4" id="KW-0238">DNA-binding</keyword>
<reference evidence="10 11" key="2">
    <citation type="journal article" date="2017" name="Front. Plant Sci.">
        <title>Gene Classification and Mining of Molecular Markers Useful in Red Clover (Trifolium pratense) Breeding.</title>
        <authorList>
            <person name="Istvanek J."/>
            <person name="Dluhosova J."/>
            <person name="Dluhos P."/>
            <person name="Patkova L."/>
            <person name="Nedelnik J."/>
            <person name="Repkova J."/>
        </authorList>
    </citation>
    <scope>NUCLEOTIDE SEQUENCE [LARGE SCALE GENOMIC DNA]</scope>
    <source>
        <strain evidence="11">cv. Tatra</strain>
        <tissue evidence="10">Young leaves</tissue>
    </source>
</reference>
<dbReference type="InterPro" id="IPR005333">
    <property type="entry name" value="Transcription_factor_TCP"/>
</dbReference>
<dbReference type="GO" id="GO:0005634">
    <property type="term" value="C:nucleus"/>
    <property type="evidence" value="ECO:0007669"/>
    <property type="project" value="UniProtKB-SubCell"/>
</dbReference>
<dbReference type="AlphaFoldDB" id="A0A2K3N506"/>
<accession>A0A2K3N506</accession>
<feature type="compositionally biased region" description="Low complexity" evidence="7">
    <location>
        <begin position="1"/>
        <end position="32"/>
    </location>
</feature>
<feature type="compositionally biased region" description="Polar residues" evidence="7">
    <location>
        <begin position="217"/>
        <end position="233"/>
    </location>
</feature>
<keyword evidence="3" id="KW-0805">Transcription regulation</keyword>
<dbReference type="GO" id="GO:2000032">
    <property type="term" value="P:regulation of secondary shoot formation"/>
    <property type="evidence" value="ECO:0007669"/>
    <property type="project" value="TreeGrafter"/>
</dbReference>
<feature type="compositionally biased region" description="Low complexity" evidence="7">
    <location>
        <begin position="92"/>
        <end position="110"/>
    </location>
</feature>
<dbReference type="GO" id="GO:0003700">
    <property type="term" value="F:DNA-binding transcription factor activity"/>
    <property type="evidence" value="ECO:0007669"/>
    <property type="project" value="InterPro"/>
</dbReference>
<feature type="domain" description="TCP" evidence="8">
    <location>
        <begin position="148"/>
        <end position="206"/>
    </location>
</feature>
<name>A0A2K3N506_TRIPR</name>
<evidence type="ECO:0000256" key="5">
    <source>
        <dbReference type="ARBA" id="ARBA00023163"/>
    </source>
</evidence>
<evidence type="ECO:0000256" key="4">
    <source>
        <dbReference type="ARBA" id="ARBA00023125"/>
    </source>
</evidence>
<evidence type="ECO:0000313" key="10">
    <source>
        <dbReference type="EMBL" id="PNX98117.1"/>
    </source>
</evidence>
<protein>
    <submittedName>
        <fullName evidence="10">Transcription factor TCP18-like protein</fullName>
    </submittedName>
</protein>
<evidence type="ECO:0000256" key="3">
    <source>
        <dbReference type="ARBA" id="ARBA00023015"/>
    </source>
</evidence>
<dbReference type="Proteomes" id="UP000236291">
    <property type="component" value="Unassembled WGS sequence"/>
</dbReference>
<comment type="subcellular location">
    <subcellularLocation>
        <location evidence="1">Nucleus</location>
    </subcellularLocation>
</comment>
<keyword evidence="2" id="KW-0217">Developmental protein</keyword>
<evidence type="ECO:0000256" key="6">
    <source>
        <dbReference type="ARBA" id="ARBA00023242"/>
    </source>
</evidence>
<keyword evidence="6" id="KW-0539">Nucleus</keyword>
<evidence type="ECO:0000256" key="2">
    <source>
        <dbReference type="ARBA" id="ARBA00022473"/>
    </source>
</evidence>
<dbReference type="PANTHER" id="PTHR31072:SF226">
    <property type="entry name" value="TRANSCRIPTION FACTOR TCP18"/>
    <property type="match status" value="1"/>
</dbReference>
<dbReference type="PANTHER" id="PTHR31072">
    <property type="entry name" value="TRANSCRIPTION FACTOR TCP4-RELATED"/>
    <property type="match status" value="1"/>
</dbReference>
<evidence type="ECO:0000259" key="8">
    <source>
        <dbReference type="PROSITE" id="PS51369"/>
    </source>
</evidence>
<dbReference type="Pfam" id="PF03634">
    <property type="entry name" value="TCP"/>
    <property type="match status" value="1"/>
</dbReference>
<feature type="region of interest" description="Disordered" evidence="7">
    <location>
        <begin position="1"/>
        <end position="41"/>
    </location>
</feature>
<comment type="caution">
    <text evidence="10">The sequence shown here is derived from an EMBL/GenBank/DDBJ whole genome shotgun (WGS) entry which is preliminary data.</text>
</comment>
<feature type="region of interest" description="Disordered" evidence="7">
    <location>
        <begin position="273"/>
        <end position="313"/>
    </location>
</feature>
<reference evidence="10 11" key="1">
    <citation type="journal article" date="2014" name="Am. J. Bot.">
        <title>Genome assembly and annotation for red clover (Trifolium pratense; Fabaceae).</title>
        <authorList>
            <person name="Istvanek J."/>
            <person name="Jaros M."/>
            <person name="Krenek A."/>
            <person name="Repkova J."/>
        </authorList>
    </citation>
    <scope>NUCLEOTIDE SEQUENCE [LARGE SCALE GENOMIC DNA]</scope>
    <source>
        <strain evidence="11">cv. Tatra</strain>
        <tissue evidence="10">Young leaves</tissue>
    </source>
</reference>
<evidence type="ECO:0000259" key="9">
    <source>
        <dbReference type="PROSITE" id="PS51370"/>
    </source>
</evidence>
<evidence type="ECO:0000313" key="11">
    <source>
        <dbReference type="Proteomes" id="UP000236291"/>
    </source>
</evidence>
<feature type="domain" description="R" evidence="9">
    <location>
        <begin position="271"/>
        <end position="288"/>
    </location>
</feature>
<dbReference type="PROSITE" id="PS51369">
    <property type="entry name" value="TCP"/>
    <property type="match status" value="1"/>
</dbReference>
<dbReference type="InterPro" id="IPR017888">
    <property type="entry name" value="CYC/TB1_R_domain"/>
</dbReference>
<dbReference type="InterPro" id="IPR017887">
    <property type="entry name" value="TF_TCP_subgr"/>
</dbReference>
<dbReference type="EMBL" id="ASHM01016306">
    <property type="protein sequence ID" value="PNX98117.1"/>
    <property type="molecule type" value="Genomic_DNA"/>
</dbReference>
<keyword evidence="5" id="KW-0804">Transcription</keyword>
<sequence length="477" mass="54528">MYSSNSSLNGNNLTFSSSKSPFSNSFESNSTSSKDHHDQNIHSLFPLPPFPFFQFPNYPDDIHDPFQDNHQIFDDGDFHLHHSPHVVSTDHNQNQQDQQRQRPSNSSVINANNDIVVNNLVSEAGDTKGKTIVNHQVKQIQQRKRSSKRDRHSKIKTAKGLRDRRMRLSLEVAKRFFGLQDMLGFEKASKTVDWLLNQSKHEIKHLAREKNLHFPSKSASSTSECTEGVSSLDNEVENLEEPQQKQETVVMMKKRTRNRTNKVCRKSAFNSIGREKARERARERTKEKLMKARTRTSLVDESSSKQCNDEEEGTKTNLIWNPFESVEESGGCTNQRQSVNHPSFDHVKLINEGEVERSCQKAKEQDSEEDDSLFIMSKWSPPLMFNSLNNLQQACPDVGHASVFDTNTTPTLMITLNYVIFVSYYRCRQVDVCIVSVSVLGSINLNNFINLWKNHVGKATTTASNMSLIIIISFWCQ</sequence>
<evidence type="ECO:0000256" key="7">
    <source>
        <dbReference type="SAM" id="MobiDB-lite"/>
    </source>
</evidence>
<dbReference type="STRING" id="57577.A0A2K3N506"/>
<organism evidence="10 11">
    <name type="scientific">Trifolium pratense</name>
    <name type="common">Red clover</name>
    <dbReference type="NCBI Taxonomy" id="57577"/>
    <lineage>
        <taxon>Eukaryota</taxon>
        <taxon>Viridiplantae</taxon>
        <taxon>Streptophyta</taxon>
        <taxon>Embryophyta</taxon>
        <taxon>Tracheophyta</taxon>
        <taxon>Spermatophyta</taxon>
        <taxon>Magnoliopsida</taxon>
        <taxon>eudicotyledons</taxon>
        <taxon>Gunneridae</taxon>
        <taxon>Pentapetalae</taxon>
        <taxon>rosids</taxon>
        <taxon>fabids</taxon>
        <taxon>Fabales</taxon>
        <taxon>Fabaceae</taxon>
        <taxon>Papilionoideae</taxon>
        <taxon>50 kb inversion clade</taxon>
        <taxon>NPAAA clade</taxon>
        <taxon>Hologalegina</taxon>
        <taxon>IRL clade</taxon>
        <taxon>Trifolieae</taxon>
        <taxon>Trifolium</taxon>
    </lineage>
</organism>
<feature type="region of interest" description="Disordered" evidence="7">
    <location>
        <begin position="58"/>
        <end position="110"/>
    </location>
</feature>
<dbReference type="PROSITE" id="PS51370">
    <property type="entry name" value="R"/>
    <property type="match status" value="1"/>
</dbReference>
<feature type="compositionally biased region" description="Polar residues" evidence="7">
    <location>
        <begin position="295"/>
        <end position="306"/>
    </location>
</feature>
<dbReference type="GO" id="GO:0043565">
    <property type="term" value="F:sequence-specific DNA binding"/>
    <property type="evidence" value="ECO:0007669"/>
    <property type="project" value="TreeGrafter"/>
</dbReference>
<feature type="compositionally biased region" description="Basic and acidic residues" evidence="7">
    <location>
        <begin position="60"/>
        <end position="80"/>
    </location>
</feature>
<feature type="compositionally biased region" description="Basic and acidic residues" evidence="7">
    <location>
        <begin position="273"/>
        <end position="290"/>
    </location>
</feature>
<evidence type="ECO:0000256" key="1">
    <source>
        <dbReference type="ARBA" id="ARBA00004123"/>
    </source>
</evidence>
<gene>
    <name evidence="10" type="ORF">L195_g021359</name>
</gene>
<proteinExistence type="predicted"/>